<evidence type="ECO:0000256" key="2">
    <source>
        <dbReference type="ARBA" id="ARBA00012724"/>
    </source>
</evidence>
<comment type="catalytic activity">
    <reaction evidence="10">
        <text>ATP + (ribonucleotide)n-3'-hydroxyl + 5'-phospho-(ribonucleotide)m = (ribonucleotide)n+m + AMP + diphosphate.</text>
        <dbReference type="EC" id="6.5.1.3"/>
    </reaction>
</comment>
<keyword evidence="4" id="KW-0507">mRNA processing</keyword>
<feature type="domain" description="RNA ligase" evidence="15">
    <location>
        <begin position="83"/>
        <end position="295"/>
    </location>
</feature>
<reference evidence="16 17" key="1">
    <citation type="submission" date="2017-03" db="EMBL/GenBank/DDBJ databases">
        <title>An alternative strategy for trypanosome survival in the mammalian bloodstream revealed through genome and transcriptome analysis of the ubiquitous bovine parasite Trypanosoma (Megatrypanum) theileri.</title>
        <authorList>
            <person name="Kelly S."/>
            <person name="Ivens A."/>
            <person name="Mott A."/>
            <person name="O'Neill E."/>
            <person name="Emms D."/>
            <person name="Macleod O."/>
            <person name="Voorheis P."/>
            <person name="Matthews J."/>
            <person name="Matthews K."/>
            <person name="Carrington M."/>
        </authorList>
    </citation>
    <scope>NUCLEOTIDE SEQUENCE [LARGE SCALE GENOMIC DNA]</scope>
    <source>
        <strain evidence="16">Edinburgh</strain>
    </source>
</reference>
<keyword evidence="5" id="KW-0547">Nucleotide-binding</keyword>
<keyword evidence="9" id="KW-0496">Mitochondrion</keyword>
<evidence type="ECO:0000256" key="9">
    <source>
        <dbReference type="ARBA" id="ARBA00023128"/>
    </source>
</evidence>
<comment type="function">
    <text evidence="11">Essential for RNA editing. RNA editing in kinetoplastid mitochondria inserts and deletes uridylates at multiple sites in pre-mRNAs as directed by guide RNAs.</text>
</comment>
<dbReference type="InterPro" id="IPR021122">
    <property type="entry name" value="RNA_ligase_dom_REL/Rnl2"/>
</dbReference>
<evidence type="ECO:0000256" key="6">
    <source>
        <dbReference type="ARBA" id="ARBA00022840"/>
    </source>
</evidence>
<comment type="subunit">
    <text evidence="13">Component of the RNA editing complex (editosome), a 1600 kDa complex composed of at least 20 proteins. Interacts with terminal uridylyltransferase MEAT1.</text>
</comment>
<name>A0A1X0P2V9_9TRYP</name>
<evidence type="ECO:0000256" key="4">
    <source>
        <dbReference type="ARBA" id="ARBA00022664"/>
    </source>
</evidence>
<comment type="subcellular location">
    <subcellularLocation>
        <location evidence="1">Mitochondrion</location>
    </subcellularLocation>
</comment>
<evidence type="ECO:0000256" key="11">
    <source>
        <dbReference type="ARBA" id="ARBA00053771"/>
    </source>
</evidence>
<evidence type="ECO:0000256" key="14">
    <source>
        <dbReference type="ARBA" id="ARBA00071849"/>
    </source>
</evidence>
<protein>
    <recommendedName>
        <fullName evidence="14">RNA-editing ligase 1, mitochondrial</fullName>
        <ecNumber evidence="2">6.5.1.3</ecNumber>
    </recommendedName>
</protein>
<dbReference type="GeneID" id="39983013"/>
<evidence type="ECO:0000256" key="7">
    <source>
        <dbReference type="ARBA" id="ARBA00022884"/>
    </source>
</evidence>
<dbReference type="GO" id="GO:0003723">
    <property type="term" value="F:RNA binding"/>
    <property type="evidence" value="ECO:0007669"/>
    <property type="project" value="UniProtKB-KW"/>
</dbReference>
<dbReference type="NCBIfam" id="TIGR02307">
    <property type="entry name" value="RNA_lig_RNL2"/>
    <property type="match status" value="1"/>
</dbReference>
<comment type="similarity">
    <text evidence="12">Belongs to the RNA ligase 2 family.</text>
</comment>
<dbReference type="GO" id="GO:0005524">
    <property type="term" value="F:ATP binding"/>
    <property type="evidence" value="ECO:0007669"/>
    <property type="project" value="UniProtKB-KW"/>
</dbReference>
<evidence type="ECO:0000313" key="17">
    <source>
        <dbReference type="Proteomes" id="UP000192257"/>
    </source>
</evidence>
<dbReference type="GO" id="GO:0020023">
    <property type="term" value="C:kinetoplast"/>
    <property type="evidence" value="ECO:0007669"/>
    <property type="project" value="UniProtKB-ARBA"/>
</dbReference>
<dbReference type="InterPro" id="IPR041948">
    <property type="entry name" value="Rnl1/2_C_sf"/>
</dbReference>
<dbReference type="AlphaFoldDB" id="A0A1X0P2V9"/>
<evidence type="ECO:0000256" key="12">
    <source>
        <dbReference type="ARBA" id="ARBA00061370"/>
    </source>
</evidence>
<evidence type="ECO:0000256" key="8">
    <source>
        <dbReference type="ARBA" id="ARBA00022946"/>
    </source>
</evidence>
<evidence type="ECO:0000256" key="3">
    <source>
        <dbReference type="ARBA" id="ARBA00022598"/>
    </source>
</evidence>
<gene>
    <name evidence="16" type="ORF">TM35_000061960</name>
</gene>
<dbReference type="Gene3D" id="3.30.1490.70">
    <property type="match status" value="1"/>
</dbReference>
<dbReference type="GO" id="GO:0009451">
    <property type="term" value="P:RNA modification"/>
    <property type="evidence" value="ECO:0007669"/>
    <property type="project" value="UniProtKB-ARBA"/>
</dbReference>
<sequence>MTFSRMIARGAEPFLCSGLRRRAIFAAYSNNYFTGRAVTVVTSRRTYMPLPNDQTDFSPYIEIDLPSESRIQAIHKSGLGAQDWVACEKVHGTNFGIYLINQGDKEVVRFAKRSGIMDPNENFFGYHILIDEFTAQVRILSDLLKQKYGLSRIGRVVLNGELFGAKYKHPLVPKSEKWCTMPNGKRFPIAGVQIQREPFPQYSPELHFFAFDIKYSVSGAEEDFVMLGYDEFVEFCSRVPNLLYAKALVRGTLDACLAFDVENFFTPLPALLGLGNYPLEGNLAEGVVIRHVRRGDPAVEKHNVATIIKLRCSSFMELKHPGKQQELKETFIDTVRAGALRRVRGDVTVVAESMLPQVEAAANNLLLNNVSDGRLSNVLSKIGREPLLSGEVKQADVALMLAKDALKDFLKEVDELVLNTSLTFRKTLIVNVYFESKKLVEQKWKEILRAEADAKAESEEAAKENA</sequence>
<accession>A0A1X0P2V9</accession>
<dbReference type="EMBL" id="NBCO01000006">
    <property type="protein sequence ID" value="ORC91191.1"/>
    <property type="molecule type" value="Genomic_DNA"/>
</dbReference>
<dbReference type="RefSeq" id="XP_028885257.1">
    <property type="nucleotide sequence ID" value="XM_029023233.1"/>
</dbReference>
<dbReference type="GO" id="GO:0031019">
    <property type="term" value="C:mitochondrial mRNA editing complex"/>
    <property type="evidence" value="ECO:0007669"/>
    <property type="project" value="UniProtKB-ARBA"/>
</dbReference>
<dbReference type="GO" id="GO:0003972">
    <property type="term" value="F:RNA ligase (ATP) activity"/>
    <property type="evidence" value="ECO:0007669"/>
    <property type="project" value="UniProtKB-EC"/>
</dbReference>
<dbReference type="EC" id="6.5.1.3" evidence="2"/>
<dbReference type="GO" id="GO:0006397">
    <property type="term" value="P:mRNA processing"/>
    <property type="evidence" value="ECO:0007669"/>
    <property type="project" value="UniProtKB-KW"/>
</dbReference>
<dbReference type="Proteomes" id="UP000192257">
    <property type="component" value="Unassembled WGS sequence"/>
</dbReference>
<dbReference type="SUPFAM" id="SSF56091">
    <property type="entry name" value="DNA ligase/mRNA capping enzyme, catalytic domain"/>
    <property type="match status" value="1"/>
</dbReference>
<dbReference type="Gene3D" id="1.10.10.1810">
    <property type="entry name" value="RNA ligase"/>
    <property type="match status" value="1"/>
</dbReference>
<evidence type="ECO:0000256" key="10">
    <source>
        <dbReference type="ARBA" id="ARBA00034038"/>
    </source>
</evidence>
<keyword evidence="8" id="KW-0809">Transit peptide</keyword>
<evidence type="ECO:0000313" key="16">
    <source>
        <dbReference type="EMBL" id="ORC91191.1"/>
    </source>
</evidence>
<evidence type="ECO:0000259" key="15">
    <source>
        <dbReference type="Pfam" id="PF09414"/>
    </source>
</evidence>
<dbReference type="InterPro" id="IPR012647">
    <property type="entry name" value="RNA_lig_RNL2"/>
</dbReference>
<keyword evidence="3 16" id="KW-0436">Ligase</keyword>
<dbReference type="FunFam" id="3.30.470.30:FF:000019">
    <property type="entry name" value="Mitochondrial RNA ligase 1"/>
    <property type="match status" value="1"/>
</dbReference>
<dbReference type="OrthoDB" id="6142248at2759"/>
<organism evidence="16 17">
    <name type="scientific">Trypanosoma theileri</name>
    <dbReference type="NCBI Taxonomy" id="67003"/>
    <lineage>
        <taxon>Eukaryota</taxon>
        <taxon>Discoba</taxon>
        <taxon>Euglenozoa</taxon>
        <taxon>Kinetoplastea</taxon>
        <taxon>Metakinetoplastina</taxon>
        <taxon>Trypanosomatida</taxon>
        <taxon>Trypanosomatidae</taxon>
        <taxon>Trypanosoma</taxon>
    </lineage>
</organism>
<comment type="caution">
    <text evidence="16">The sequence shown here is derived from an EMBL/GenBank/DDBJ whole genome shotgun (WGS) entry which is preliminary data.</text>
</comment>
<keyword evidence="17" id="KW-1185">Reference proteome</keyword>
<evidence type="ECO:0000256" key="5">
    <source>
        <dbReference type="ARBA" id="ARBA00022741"/>
    </source>
</evidence>
<dbReference type="VEuPathDB" id="TriTrypDB:TM35_000061960"/>
<dbReference type="Gene3D" id="3.30.470.30">
    <property type="entry name" value="DNA ligase/mRNA capping enzyme"/>
    <property type="match status" value="1"/>
</dbReference>
<keyword evidence="6" id="KW-0067">ATP-binding</keyword>
<keyword evidence="7" id="KW-0694">RNA-binding</keyword>
<dbReference type="FunFam" id="1.10.10.1810:FF:000001">
    <property type="entry name" value="RNA-editing ligase 1, mitochondrial"/>
    <property type="match status" value="1"/>
</dbReference>
<evidence type="ECO:0000256" key="13">
    <source>
        <dbReference type="ARBA" id="ARBA00065943"/>
    </source>
</evidence>
<evidence type="ECO:0000256" key="1">
    <source>
        <dbReference type="ARBA" id="ARBA00004173"/>
    </source>
</evidence>
<proteinExistence type="inferred from homology"/>
<dbReference type="Pfam" id="PF09414">
    <property type="entry name" value="RNA_ligase"/>
    <property type="match status" value="1"/>
</dbReference>